<dbReference type="Proteomes" id="UP000619479">
    <property type="component" value="Unassembled WGS sequence"/>
</dbReference>
<feature type="transmembrane region" description="Helical" evidence="1">
    <location>
        <begin position="140"/>
        <end position="161"/>
    </location>
</feature>
<keyword evidence="1" id="KW-0812">Transmembrane</keyword>
<evidence type="ECO:0000256" key="1">
    <source>
        <dbReference type="SAM" id="Phobius"/>
    </source>
</evidence>
<keyword evidence="1" id="KW-0472">Membrane</keyword>
<organism evidence="2 3">
    <name type="scientific">Actinoplanes cyaneus</name>
    <dbReference type="NCBI Taxonomy" id="52696"/>
    <lineage>
        <taxon>Bacteria</taxon>
        <taxon>Bacillati</taxon>
        <taxon>Actinomycetota</taxon>
        <taxon>Actinomycetes</taxon>
        <taxon>Micromonosporales</taxon>
        <taxon>Micromonosporaceae</taxon>
        <taxon>Actinoplanes</taxon>
    </lineage>
</organism>
<proteinExistence type="predicted"/>
<gene>
    <name evidence="2" type="ORF">Acy02nite_29380</name>
</gene>
<evidence type="ECO:0000313" key="3">
    <source>
        <dbReference type="Proteomes" id="UP000619479"/>
    </source>
</evidence>
<evidence type="ECO:0000313" key="2">
    <source>
        <dbReference type="EMBL" id="GID65057.1"/>
    </source>
</evidence>
<dbReference type="EMBL" id="BOMH01000020">
    <property type="protein sequence ID" value="GID65057.1"/>
    <property type="molecule type" value="Genomic_DNA"/>
</dbReference>
<keyword evidence="1" id="KW-1133">Transmembrane helix</keyword>
<protein>
    <submittedName>
        <fullName evidence="2">Uncharacterized protein</fullName>
    </submittedName>
</protein>
<name>A0A919IIM8_9ACTN</name>
<accession>A0A919IIM8</accession>
<reference evidence="2" key="1">
    <citation type="submission" date="2021-01" db="EMBL/GenBank/DDBJ databases">
        <title>Whole genome shotgun sequence of Actinoplanes cyaneus NBRC 14990.</title>
        <authorList>
            <person name="Komaki H."/>
            <person name="Tamura T."/>
        </authorList>
    </citation>
    <scope>NUCLEOTIDE SEQUENCE</scope>
    <source>
        <strain evidence="2">NBRC 14990</strain>
    </source>
</reference>
<comment type="caution">
    <text evidence="2">The sequence shown here is derived from an EMBL/GenBank/DDBJ whole genome shotgun (WGS) entry which is preliminary data.</text>
</comment>
<sequence>MADPDLRTPEEVAEVDDLAAAALAALTPYLPLTLPSSPAEVAADVLQRLIEKAFAEIGAEGLWAAYARHPSNPSAVEPVLAAALQADPGLAAQLKGAVRTVEDNSSNRAYQRDISAGGDVTGRDKISHTNSHNSSDTRNYGGMIAVIAVVIVAVVAIFFAGRAILGKITDSLTIDKDSSCSKFLEASQEQELTAMRKVGVELGVRGIGSPLALPAITYECSGHPDETLGEAIAKYKNSF</sequence>
<dbReference type="AlphaFoldDB" id="A0A919IIM8"/>
<dbReference type="RefSeq" id="WP_203740844.1">
    <property type="nucleotide sequence ID" value="NZ_BAAAUC010000016.1"/>
</dbReference>
<keyword evidence="3" id="KW-1185">Reference proteome</keyword>